<evidence type="ECO:0000256" key="8">
    <source>
        <dbReference type="ARBA" id="ARBA00049348"/>
    </source>
</evidence>
<comment type="miscellaneous">
    <text evidence="9">This enzyme catalyzes only one turnover and therefore is not strictly catalytic. According to one definition, an enzyme is a biocatalyst that acts repeatedly and over many reaction cycles.</text>
</comment>
<comment type="similarity">
    <text evidence="2 9">Belongs to the MGMT family.</text>
</comment>
<comment type="catalytic activity">
    <reaction evidence="1 9">
        <text>a 4-O-methyl-thymidine in DNA + L-cysteinyl-[protein] = a thymidine in DNA + S-methyl-L-cysteinyl-[protein]</text>
        <dbReference type="Rhea" id="RHEA:53428"/>
        <dbReference type="Rhea" id="RHEA-COMP:10131"/>
        <dbReference type="Rhea" id="RHEA-COMP:10132"/>
        <dbReference type="Rhea" id="RHEA-COMP:13555"/>
        <dbReference type="Rhea" id="RHEA-COMP:13556"/>
        <dbReference type="ChEBI" id="CHEBI:29950"/>
        <dbReference type="ChEBI" id="CHEBI:82612"/>
        <dbReference type="ChEBI" id="CHEBI:137386"/>
        <dbReference type="ChEBI" id="CHEBI:137387"/>
        <dbReference type="EC" id="2.1.1.63"/>
    </reaction>
</comment>
<evidence type="ECO:0000256" key="9">
    <source>
        <dbReference type="HAMAP-Rule" id="MF_00772"/>
    </source>
</evidence>
<dbReference type="HAMAP" id="MF_00772">
    <property type="entry name" value="OGT"/>
    <property type="match status" value="1"/>
</dbReference>
<dbReference type="GO" id="GO:0005737">
    <property type="term" value="C:cytoplasm"/>
    <property type="evidence" value="ECO:0007669"/>
    <property type="project" value="UniProtKB-SubCell"/>
</dbReference>
<dbReference type="CDD" id="cd06445">
    <property type="entry name" value="ATase"/>
    <property type="match status" value="1"/>
</dbReference>
<evidence type="ECO:0000256" key="1">
    <source>
        <dbReference type="ARBA" id="ARBA00001286"/>
    </source>
</evidence>
<keyword evidence="6 9" id="KW-0227">DNA damage</keyword>
<comment type="catalytic activity">
    <reaction evidence="8 9">
        <text>a 6-O-methyl-2'-deoxyguanosine in DNA + L-cysteinyl-[protein] = S-methyl-L-cysteinyl-[protein] + a 2'-deoxyguanosine in DNA</text>
        <dbReference type="Rhea" id="RHEA:24000"/>
        <dbReference type="Rhea" id="RHEA-COMP:10131"/>
        <dbReference type="Rhea" id="RHEA-COMP:10132"/>
        <dbReference type="Rhea" id="RHEA-COMP:11367"/>
        <dbReference type="Rhea" id="RHEA-COMP:11368"/>
        <dbReference type="ChEBI" id="CHEBI:29950"/>
        <dbReference type="ChEBI" id="CHEBI:82612"/>
        <dbReference type="ChEBI" id="CHEBI:85445"/>
        <dbReference type="ChEBI" id="CHEBI:85448"/>
        <dbReference type="EC" id="2.1.1.63"/>
    </reaction>
</comment>
<feature type="domain" description="Methylated-DNA-[protein]-cysteine S-methyltransferase DNA binding" evidence="10">
    <location>
        <begin position="78"/>
        <end position="158"/>
    </location>
</feature>
<dbReference type="GO" id="GO:0032259">
    <property type="term" value="P:methylation"/>
    <property type="evidence" value="ECO:0007669"/>
    <property type="project" value="UniProtKB-KW"/>
</dbReference>
<evidence type="ECO:0000259" key="10">
    <source>
        <dbReference type="Pfam" id="PF01035"/>
    </source>
</evidence>
<dbReference type="AlphaFoldDB" id="A0A451GBS4"/>
<dbReference type="InterPro" id="IPR036631">
    <property type="entry name" value="MGMT_N_sf"/>
</dbReference>
<dbReference type="OrthoDB" id="9802228at2"/>
<dbReference type="PANTHER" id="PTHR10815:SF5">
    <property type="entry name" value="METHYLATED-DNA--PROTEIN-CYSTEINE METHYLTRANSFERASE"/>
    <property type="match status" value="1"/>
</dbReference>
<organism evidence="11 12">
    <name type="scientific">Siminovitchia fortis</name>
    <dbReference type="NCBI Taxonomy" id="254758"/>
    <lineage>
        <taxon>Bacteria</taxon>
        <taxon>Bacillati</taxon>
        <taxon>Bacillota</taxon>
        <taxon>Bacilli</taxon>
        <taxon>Bacillales</taxon>
        <taxon>Bacillaceae</taxon>
        <taxon>Siminovitchia</taxon>
    </lineage>
</organism>
<dbReference type="Gene3D" id="1.10.10.10">
    <property type="entry name" value="Winged helix-like DNA-binding domain superfamily/Winged helix DNA-binding domain"/>
    <property type="match status" value="1"/>
</dbReference>
<feature type="active site" description="Nucleophile; methyl group acceptor" evidence="9">
    <location>
        <position position="129"/>
    </location>
</feature>
<dbReference type="EC" id="2.1.1.63" evidence="9"/>
<protein>
    <recommendedName>
        <fullName evidence="9">Methylated-DNA--protein-cysteine methyltransferase</fullName>
        <ecNumber evidence="9">2.1.1.63</ecNumber>
    </recommendedName>
    <alternativeName>
        <fullName evidence="9">6-O-methylguanine-DNA methyltransferase</fullName>
        <shortName evidence="9">MGMT</shortName>
    </alternativeName>
    <alternativeName>
        <fullName evidence="9">O-6-methylguanine-DNA-alkyltransferase</fullName>
    </alternativeName>
</protein>
<keyword evidence="7 9" id="KW-0234">DNA repair</keyword>
<dbReference type="GO" id="GO:0003908">
    <property type="term" value="F:methylated-DNA-[protein]-cysteine S-methyltransferase activity"/>
    <property type="evidence" value="ECO:0007669"/>
    <property type="project" value="UniProtKB-UniRule"/>
</dbReference>
<evidence type="ECO:0000256" key="3">
    <source>
        <dbReference type="ARBA" id="ARBA00022490"/>
    </source>
</evidence>
<dbReference type="FunFam" id="1.10.10.10:FF:000214">
    <property type="entry name" value="Methylated-DNA--protein-cysteine methyltransferase"/>
    <property type="match status" value="1"/>
</dbReference>
<dbReference type="InterPro" id="IPR036217">
    <property type="entry name" value="MethylDNA_cys_MeTrfase_DNAb"/>
</dbReference>
<dbReference type="SUPFAM" id="SSF46767">
    <property type="entry name" value="Methylated DNA-protein cysteine methyltransferase, C-terminal domain"/>
    <property type="match status" value="1"/>
</dbReference>
<dbReference type="EMBL" id="QYTU02000010">
    <property type="protein sequence ID" value="RWR12504.1"/>
    <property type="molecule type" value="Genomic_DNA"/>
</dbReference>
<comment type="subcellular location">
    <subcellularLocation>
        <location evidence="9">Cytoplasm</location>
    </subcellularLocation>
</comment>
<comment type="caution">
    <text evidence="11">The sequence shown here is derived from an EMBL/GenBank/DDBJ whole genome shotgun (WGS) entry which is preliminary data.</text>
</comment>
<evidence type="ECO:0000313" key="11">
    <source>
        <dbReference type="EMBL" id="RWR12504.1"/>
    </source>
</evidence>
<evidence type="ECO:0000256" key="7">
    <source>
        <dbReference type="ARBA" id="ARBA00023204"/>
    </source>
</evidence>
<keyword evidence="3 9" id="KW-0963">Cytoplasm</keyword>
<evidence type="ECO:0000256" key="2">
    <source>
        <dbReference type="ARBA" id="ARBA00008711"/>
    </source>
</evidence>
<name>A0A451GBS4_9BACI</name>
<proteinExistence type="inferred from homology"/>
<dbReference type="Proteomes" id="UP000273811">
    <property type="component" value="Unassembled WGS sequence"/>
</dbReference>
<gene>
    <name evidence="11" type="ORF">D4N35_006475</name>
</gene>
<sequence length="160" mass="18169">MIYEECDTKIGRLRFIFKENDGVLQRILLTDDLWHSIYAGRIMKRSNGLGKPVCRQIQEYLNGDRRQFNLPFELVGTPFQKQIWQALQTIPYGQTKSYSEIADSIGRPKAARAVGYANALNPLPLLFPCHRVIGKNKTLTGYAGGIEMKKQLLQIEGAII</sequence>
<reference evidence="11" key="1">
    <citation type="submission" date="2018-12" db="EMBL/GenBank/DDBJ databases">
        <authorList>
            <person name="Sun L."/>
            <person name="Chen Z."/>
        </authorList>
    </citation>
    <scope>NUCLEOTIDE SEQUENCE [LARGE SCALE GENOMIC DNA]</scope>
    <source>
        <strain evidence="11">DSM 16012</strain>
    </source>
</reference>
<keyword evidence="12" id="KW-1185">Reference proteome</keyword>
<dbReference type="InterPro" id="IPR001497">
    <property type="entry name" value="MethylDNA_cys_MeTrfase_AS"/>
</dbReference>
<keyword evidence="5 9" id="KW-0808">Transferase</keyword>
<evidence type="ECO:0000256" key="6">
    <source>
        <dbReference type="ARBA" id="ARBA00022763"/>
    </source>
</evidence>
<accession>A0A451GBS4</accession>
<dbReference type="NCBIfam" id="TIGR00589">
    <property type="entry name" value="ogt"/>
    <property type="match status" value="1"/>
</dbReference>
<dbReference type="SUPFAM" id="SSF53155">
    <property type="entry name" value="Methylated DNA-protein cysteine methyltransferase domain"/>
    <property type="match status" value="1"/>
</dbReference>
<dbReference type="InterPro" id="IPR036388">
    <property type="entry name" value="WH-like_DNA-bd_sf"/>
</dbReference>
<dbReference type="Gene3D" id="3.30.160.70">
    <property type="entry name" value="Methylated DNA-protein cysteine methyltransferase domain"/>
    <property type="match status" value="1"/>
</dbReference>
<evidence type="ECO:0000313" key="12">
    <source>
        <dbReference type="Proteomes" id="UP000273811"/>
    </source>
</evidence>
<dbReference type="RefSeq" id="WP_120071647.1">
    <property type="nucleotide sequence ID" value="NZ_CP126113.1"/>
</dbReference>
<evidence type="ECO:0000256" key="5">
    <source>
        <dbReference type="ARBA" id="ARBA00022679"/>
    </source>
</evidence>
<evidence type="ECO:0000256" key="4">
    <source>
        <dbReference type="ARBA" id="ARBA00022603"/>
    </source>
</evidence>
<keyword evidence="4 9" id="KW-0489">Methyltransferase</keyword>
<dbReference type="GO" id="GO:0006307">
    <property type="term" value="P:DNA alkylation repair"/>
    <property type="evidence" value="ECO:0007669"/>
    <property type="project" value="UniProtKB-UniRule"/>
</dbReference>
<dbReference type="InterPro" id="IPR023546">
    <property type="entry name" value="MGMT"/>
</dbReference>
<dbReference type="PANTHER" id="PTHR10815">
    <property type="entry name" value="METHYLATED-DNA--PROTEIN-CYSTEINE METHYLTRANSFERASE"/>
    <property type="match status" value="1"/>
</dbReference>
<dbReference type="InterPro" id="IPR014048">
    <property type="entry name" value="MethylDNA_cys_MeTrfase_DNA-bd"/>
</dbReference>
<dbReference type="Pfam" id="PF01035">
    <property type="entry name" value="DNA_binding_1"/>
    <property type="match status" value="1"/>
</dbReference>
<comment type="function">
    <text evidence="9">Involved in the cellular defense against the biological effects of O6-methylguanine (O6-MeG) and O4-methylthymine (O4-MeT) in DNA. Repairs the methylated nucleobase in DNA by stoichiometrically transferring the methyl group to a cysteine residue in the enzyme. This is a suicide reaction: the enzyme is irreversibly inactivated.</text>
</comment>
<dbReference type="PROSITE" id="PS00374">
    <property type="entry name" value="MGMT"/>
    <property type="match status" value="1"/>
</dbReference>